<organism evidence="3">
    <name type="scientific">Zea mays</name>
    <name type="common">Maize</name>
    <dbReference type="NCBI Taxonomy" id="4577"/>
    <lineage>
        <taxon>Eukaryota</taxon>
        <taxon>Viridiplantae</taxon>
        <taxon>Streptophyta</taxon>
        <taxon>Embryophyta</taxon>
        <taxon>Tracheophyta</taxon>
        <taxon>Spermatophyta</taxon>
        <taxon>Magnoliopsida</taxon>
        <taxon>Liliopsida</taxon>
        <taxon>Poales</taxon>
        <taxon>Poaceae</taxon>
        <taxon>PACMAD clade</taxon>
        <taxon>Panicoideae</taxon>
        <taxon>Andropogonodae</taxon>
        <taxon>Andropogoneae</taxon>
        <taxon>Tripsacinae</taxon>
        <taxon>Zea</taxon>
    </lineage>
</organism>
<protein>
    <submittedName>
        <fullName evidence="3 4">Uncharacterized protein</fullName>
    </submittedName>
</protein>
<keyword evidence="2" id="KW-0732">Signal</keyword>
<feature type="compositionally biased region" description="Low complexity" evidence="1">
    <location>
        <begin position="36"/>
        <end position="72"/>
    </location>
</feature>
<dbReference type="Proteomes" id="UP000007305">
    <property type="component" value="Chromosome 1"/>
</dbReference>
<gene>
    <name evidence="3" type="ORF">ZEAMMB73_Zm00001d031286</name>
</gene>
<feature type="chain" id="PRO_5010806123" evidence="2">
    <location>
        <begin position="25"/>
        <end position="72"/>
    </location>
</feature>
<reference evidence="4" key="3">
    <citation type="submission" date="2021-05" db="UniProtKB">
        <authorList>
            <consortium name="EnsemblPlants"/>
        </authorList>
    </citation>
    <scope>IDENTIFICATION</scope>
    <source>
        <strain evidence="4">cv. B73</strain>
    </source>
</reference>
<feature type="region of interest" description="Disordered" evidence="1">
    <location>
        <begin position="33"/>
        <end position="72"/>
    </location>
</feature>
<evidence type="ECO:0000313" key="3">
    <source>
        <dbReference type="EMBL" id="ONM02624.1"/>
    </source>
</evidence>
<name>A0A1D6KI02_MAIZE</name>
<evidence type="ECO:0000313" key="5">
    <source>
        <dbReference type="Proteomes" id="UP000007305"/>
    </source>
</evidence>
<reference evidence="3 5" key="1">
    <citation type="submission" date="2015-12" db="EMBL/GenBank/DDBJ databases">
        <title>Update maize B73 reference genome by single molecule sequencing technologies.</title>
        <authorList>
            <consortium name="Maize Genome Sequencing Project"/>
            <person name="Ware D."/>
        </authorList>
    </citation>
    <scope>NUCLEOTIDE SEQUENCE [LARGE SCALE GENOMIC DNA]</scope>
    <source>
        <strain evidence="5">cv. B73</strain>
        <tissue evidence="3">Seedling</tissue>
    </source>
</reference>
<reference evidence="4" key="2">
    <citation type="submission" date="2019-07" db="EMBL/GenBank/DDBJ databases">
        <authorList>
            <person name="Seetharam A."/>
            <person name="Woodhouse M."/>
            <person name="Cannon E."/>
        </authorList>
    </citation>
    <scope>NUCLEOTIDE SEQUENCE [LARGE SCALE GENOMIC DNA]</scope>
    <source>
        <strain evidence="4">cv. B73</strain>
    </source>
</reference>
<evidence type="ECO:0000256" key="1">
    <source>
        <dbReference type="SAM" id="MobiDB-lite"/>
    </source>
</evidence>
<sequence length="72" mass="6891">MARACVFLVVLLLAAVAVAPFAGAARVDVVEGRSMASADAPEAAADAPAPGPDSASSPDSSSEAPSSSSSSD</sequence>
<keyword evidence="5" id="KW-1185">Reference proteome</keyword>
<proteinExistence type="predicted"/>
<dbReference type="EMBL" id="CM007647">
    <property type="protein sequence ID" value="ONM02624.1"/>
    <property type="molecule type" value="Genomic_DNA"/>
</dbReference>
<evidence type="ECO:0000313" key="4">
    <source>
        <dbReference type="EnsemblPlants" id="Zm00001eb033740_P001"/>
    </source>
</evidence>
<dbReference type="PaxDb" id="4577-GRMZM2G363008_P01"/>
<evidence type="ECO:0000256" key="2">
    <source>
        <dbReference type="SAM" id="SignalP"/>
    </source>
</evidence>
<accession>A0A1D6KI02</accession>
<dbReference type="Gramene" id="Zm00001eb033740_T001">
    <property type="protein sequence ID" value="Zm00001eb033740_P001"/>
    <property type="gene ID" value="Zm00001eb033740"/>
</dbReference>
<feature type="signal peptide" evidence="2">
    <location>
        <begin position="1"/>
        <end position="24"/>
    </location>
</feature>
<dbReference type="EnsemblPlants" id="Zm00001eb033740_T001">
    <property type="protein sequence ID" value="Zm00001eb033740_P001"/>
    <property type="gene ID" value="Zm00001eb033740"/>
</dbReference>
<dbReference type="AlphaFoldDB" id="A0A1D6KI02"/>